<dbReference type="STRING" id="1797535.A2744_03035"/>
<evidence type="ECO:0000313" key="2">
    <source>
        <dbReference type="Proteomes" id="UP000178240"/>
    </source>
</evidence>
<dbReference type="Proteomes" id="UP000178240">
    <property type="component" value="Unassembled WGS sequence"/>
</dbReference>
<accession>A0A1G1Y1C1</accession>
<protein>
    <recommendedName>
        <fullName evidence="3">DUF3467 domain-containing protein</fullName>
    </recommendedName>
</protein>
<dbReference type="InterPro" id="IPR021857">
    <property type="entry name" value="DUF3467"/>
</dbReference>
<dbReference type="Pfam" id="PF11950">
    <property type="entry name" value="DUF3467"/>
    <property type="match status" value="1"/>
</dbReference>
<name>A0A1G1Y1C1_9BACT</name>
<comment type="caution">
    <text evidence="1">The sequence shown here is derived from an EMBL/GenBank/DDBJ whole genome shotgun (WGS) entry which is preliminary data.</text>
</comment>
<reference evidence="1 2" key="1">
    <citation type="journal article" date="2016" name="Nat. Commun.">
        <title>Thousands of microbial genomes shed light on interconnected biogeochemical processes in an aquifer system.</title>
        <authorList>
            <person name="Anantharaman K."/>
            <person name="Brown C.T."/>
            <person name="Hug L.A."/>
            <person name="Sharon I."/>
            <person name="Castelle C.J."/>
            <person name="Probst A.J."/>
            <person name="Thomas B.C."/>
            <person name="Singh A."/>
            <person name="Wilkins M.J."/>
            <person name="Karaoz U."/>
            <person name="Brodie E.L."/>
            <person name="Williams K.H."/>
            <person name="Hubbard S.S."/>
            <person name="Banfield J.F."/>
        </authorList>
    </citation>
    <scope>NUCLEOTIDE SEQUENCE [LARGE SCALE GENOMIC DNA]</scope>
</reference>
<evidence type="ECO:0008006" key="3">
    <source>
        <dbReference type="Google" id="ProtNLM"/>
    </source>
</evidence>
<sequence>MEEKNPQQIQIRDNLAGGEYANAMQVSHSKEEFLLTFLNIAPPTGRVCGKIITNPGHLKRMIAALQDNLKMYEKNFGNVEPAASPKQDFGFKSE</sequence>
<organism evidence="1 2">
    <name type="scientific">Candidatus Buchananbacteria bacterium RIFCSPHIGHO2_01_FULL_44_11</name>
    <dbReference type="NCBI Taxonomy" id="1797535"/>
    <lineage>
        <taxon>Bacteria</taxon>
        <taxon>Candidatus Buchananiibacteriota</taxon>
    </lineage>
</organism>
<proteinExistence type="predicted"/>
<dbReference type="EMBL" id="MHIE01000016">
    <property type="protein sequence ID" value="OGY45636.1"/>
    <property type="molecule type" value="Genomic_DNA"/>
</dbReference>
<dbReference type="AlphaFoldDB" id="A0A1G1Y1C1"/>
<evidence type="ECO:0000313" key="1">
    <source>
        <dbReference type="EMBL" id="OGY45636.1"/>
    </source>
</evidence>
<gene>
    <name evidence="1" type="ORF">A2744_03035</name>
</gene>